<dbReference type="Gene3D" id="3.30.590.50">
    <property type="match status" value="2"/>
</dbReference>
<dbReference type="GO" id="GO:0006355">
    <property type="term" value="P:regulation of DNA-templated transcription"/>
    <property type="evidence" value="ECO:0007669"/>
    <property type="project" value="InterPro"/>
</dbReference>
<dbReference type="PANTHER" id="PTHR11164">
    <property type="entry name" value="GLUTAMATE CYSTEINE LIGASE"/>
    <property type="match status" value="1"/>
</dbReference>
<dbReference type="FunFam" id="3.30.590.50:FF:000004">
    <property type="entry name" value="Glutamate-cysteine ligase Gcs1"/>
    <property type="match status" value="1"/>
</dbReference>
<dbReference type="EC" id="6.3.2.2" evidence="3"/>
<feature type="region of interest" description="Disordered" evidence="12">
    <location>
        <begin position="401"/>
        <end position="465"/>
    </location>
</feature>
<evidence type="ECO:0000256" key="6">
    <source>
        <dbReference type="ARBA" id="ARBA00022684"/>
    </source>
</evidence>
<evidence type="ECO:0000256" key="5">
    <source>
        <dbReference type="ARBA" id="ARBA00022598"/>
    </source>
</evidence>
<dbReference type="GO" id="GO:0017109">
    <property type="term" value="C:glutamate-cysteine ligase complex"/>
    <property type="evidence" value="ECO:0007669"/>
    <property type="project" value="TreeGrafter"/>
</dbReference>
<dbReference type="GO" id="GO:0008270">
    <property type="term" value="F:zinc ion binding"/>
    <property type="evidence" value="ECO:0007669"/>
    <property type="project" value="UniProtKB-KW"/>
</dbReference>
<keyword evidence="11" id="KW-0479">Metal-binding</keyword>
<feature type="compositionally biased region" description="Low complexity" evidence="12">
    <location>
        <begin position="1026"/>
        <end position="1046"/>
    </location>
</feature>
<feature type="region of interest" description="Disordered" evidence="12">
    <location>
        <begin position="1023"/>
        <end position="1054"/>
    </location>
</feature>
<dbReference type="AlphaFoldDB" id="A0A6A6TII2"/>
<dbReference type="GO" id="GO:0043565">
    <property type="term" value="F:sequence-specific DNA binding"/>
    <property type="evidence" value="ECO:0007669"/>
    <property type="project" value="InterPro"/>
</dbReference>
<comment type="similarity">
    <text evidence="2">Belongs to the glutamate--cysteine ligase type 3 family.</text>
</comment>
<dbReference type="PROSITE" id="PS50114">
    <property type="entry name" value="GATA_ZN_FINGER_2"/>
    <property type="match status" value="1"/>
</dbReference>
<dbReference type="InterPro" id="IPR004308">
    <property type="entry name" value="GCS"/>
</dbReference>
<feature type="compositionally biased region" description="Polar residues" evidence="12">
    <location>
        <begin position="232"/>
        <end position="254"/>
    </location>
</feature>
<keyword evidence="6" id="KW-0317">Glutathione biosynthesis</keyword>
<feature type="compositionally biased region" description="Pro residues" evidence="12">
    <location>
        <begin position="113"/>
        <end position="133"/>
    </location>
</feature>
<dbReference type="Pfam" id="PF00320">
    <property type="entry name" value="GATA"/>
    <property type="match status" value="1"/>
</dbReference>
<feature type="region of interest" description="Disordered" evidence="12">
    <location>
        <begin position="1"/>
        <end position="295"/>
    </location>
</feature>
<dbReference type="FunFam" id="3.30.590.50:FF:000001">
    <property type="entry name" value="Glutamate-cysteine ligase Gcs1"/>
    <property type="match status" value="1"/>
</dbReference>
<keyword evidence="15" id="KW-1185">Reference proteome</keyword>
<evidence type="ECO:0000256" key="10">
    <source>
        <dbReference type="ARBA" id="ARBA00032122"/>
    </source>
</evidence>
<dbReference type="OrthoDB" id="7939818at2759"/>
<feature type="compositionally biased region" description="Basic and acidic residues" evidence="12">
    <location>
        <begin position="79"/>
        <end position="92"/>
    </location>
</feature>
<comment type="pathway">
    <text evidence="1">Sulfur metabolism; glutathione biosynthesis; glutathione from L-cysteine and L-glutamate: step 1/2.</text>
</comment>
<evidence type="ECO:0000256" key="9">
    <source>
        <dbReference type="ARBA" id="ARBA00030585"/>
    </source>
</evidence>
<keyword evidence="11" id="KW-0862">Zinc</keyword>
<keyword evidence="8" id="KW-0067">ATP-binding</keyword>
<evidence type="ECO:0000256" key="11">
    <source>
        <dbReference type="PROSITE-ProRule" id="PRU00094"/>
    </source>
</evidence>
<evidence type="ECO:0000256" key="8">
    <source>
        <dbReference type="ARBA" id="ARBA00022840"/>
    </source>
</evidence>
<keyword evidence="7" id="KW-0547">Nucleotide-binding</keyword>
<evidence type="ECO:0000256" key="1">
    <source>
        <dbReference type="ARBA" id="ARBA00005006"/>
    </source>
</evidence>
<dbReference type="SUPFAM" id="SSF55931">
    <property type="entry name" value="Glutamine synthetase/guanido kinase"/>
    <property type="match status" value="1"/>
</dbReference>
<dbReference type="GO" id="GO:0004357">
    <property type="term" value="F:glutamate-cysteine ligase activity"/>
    <property type="evidence" value="ECO:0007669"/>
    <property type="project" value="UniProtKB-EC"/>
</dbReference>
<feature type="compositionally biased region" description="Low complexity" evidence="12">
    <location>
        <begin position="220"/>
        <end position="230"/>
    </location>
</feature>
<dbReference type="UniPathway" id="UPA00142">
    <property type="reaction ID" value="UER00209"/>
</dbReference>
<feature type="compositionally biased region" description="Low complexity" evidence="12">
    <location>
        <begin position="63"/>
        <end position="78"/>
    </location>
</feature>
<evidence type="ECO:0000256" key="2">
    <source>
        <dbReference type="ARBA" id="ARBA00008100"/>
    </source>
</evidence>
<accession>A0A6A6TII2</accession>
<evidence type="ECO:0000313" key="14">
    <source>
        <dbReference type="EMBL" id="KAF2659839.1"/>
    </source>
</evidence>
<dbReference type="GO" id="GO:0006750">
    <property type="term" value="P:glutathione biosynthetic process"/>
    <property type="evidence" value="ECO:0007669"/>
    <property type="project" value="UniProtKB-UniPathway"/>
</dbReference>
<feature type="compositionally biased region" description="Basic and acidic residues" evidence="12">
    <location>
        <begin position="407"/>
        <end position="430"/>
    </location>
</feature>
<feature type="compositionally biased region" description="Pro residues" evidence="12">
    <location>
        <begin position="259"/>
        <end position="268"/>
    </location>
</feature>
<dbReference type="Gene3D" id="1.10.8.960">
    <property type="match status" value="1"/>
</dbReference>
<organism evidence="14 15">
    <name type="scientific">Lophiostoma macrostomum CBS 122681</name>
    <dbReference type="NCBI Taxonomy" id="1314788"/>
    <lineage>
        <taxon>Eukaryota</taxon>
        <taxon>Fungi</taxon>
        <taxon>Dikarya</taxon>
        <taxon>Ascomycota</taxon>
        <taxon>Pezizomycotina</taxon>
        <taxon>Dothideomycetes</taxon>
        <taxon>Pleosporomycetidae</taxon>
        <taxon>Pleosporales</taxon>
        <taxon>Lophiostomataceae</taxon>
        <taxon>Lophiostoma</taxon>
    </lineage>
</organism>
<dbReference type="InterPro" id="IPR000679">
    <property type="entry name" value="Znf_GATA"/>
</dbReference>
<dbReference type="EMBL" id="MU004304">
    <property type="protein sequence ID" value="KAF2659839.1"/>
    <property type="molecule type" value="Genomic_DNA"/>
</dbReference>
<evidence type="ECO:0000313" key="15">
    <source>
        <dbReference type="Proteomes" id="UP000799324"/>
    </source>
</evidence>
<evidence type="ECO:0000259" key="13">
    <source>
        <dbReference type="PROSITE" id="PS50114"/>
    </source>
</evidence>
<keyword evidence="5" id="KW-0436">Ligase</keyword>
<evidence type="ECO:0000256" key="4">
    <source>
        <dbReference type="ARBA" id="ARBA00014618"/>
    </source>
</evidence>
<feature type="domain" description="GATA-type" evidence="13">
    <location>
        <begin position="452"/>
        <end position="482"/>
    </location>
</feature>
<sequence length="1169" mass="130608">METLEAPRTQSVVGLPPINHMDAEKIKREEVEYQRKHSAPAMVSPLHAYPGPPHSYSNHQSTLASALPGPHGGLLSPPESRRTSGDEKEQRQPTRQSLPSIHEALGSEQPLSYPAPPSAPVSGPPPFPPPSSAPSPSEQRTRTFSVDHINSQGPPNPFSHPRSPFMSTSTSLAPPPPPPQAPSDSLQRSSFSSTHHNPKLPTLHPLRTTQSPTIAPSRPPYSSYPQQPGSTYEASAPSSAGSMNPQYGYSQYSATPHPLSAPPLPPGAPNSGYPQSAAIQSAPPMRYPPPSWRSENSDLARLEEKKLGRPTNLAPYGESVKRHLESFDLEASLNEMSEGAGVIADFSRVYGQRAHENQRIGLTPHSIPRLEEVDKMLEQSEKIRMSLHRMREVVYNHQQANLVEPPQESHYRPINGYDHDGQSSFHEDSKGSGGVGGSDPRRKRGRAAPPGRCHSCNRAETPEWRRGPDGARTLCNACGLHYAKLTRKMGGNKAMASSNLQAGMPLLVMCLKTAIGTPLEWPEAKKVASHVRSWGIEQLLAIWRNAKGKERDALLWGDEVEYLVVAYDEENRKVRISLRQADILAALASDEKLLQQGGGVPDVERGPVKENDTTAPVFHPEFGRFMLEATPGKPWGIGFKDLLDVEPNMKWRRTIAKDHMEKEEYPITLTTFPRLGRSDCTTPAYPVSGPRLRSQFVPDEIANPHIRFPTLAANIRARRGRKVEINVPVYRDEKTPWPFRDPTVDYDLQQWPEDADVRNGAAKDNHIYMDAMAFGMGSCCLQITFQAKNIEEGRKMYDQLSPLGPILLALTAATPIYKGFLADTDVRWNQISRAVDDRTPEELGEKPLKNDRWRLPKSRYASNSTYISQDPRLRPEYLDPDLVVDNDIKKRLVEGGMDNLLATHFAHLFIRDPIVVFAEDLKELDLAKADHFENLQSTNWQHMRFKPPPPGSDTGWRVEFRPMEIQITDFENAAFSIFIVLITRAILSYDLNFYIPIARVSENMETAHKRDALSTQKFWFRKDPFSSRPSRSTNGTGTTTPTSNSRPPTPLGNVEDEYEAMSINEVINGQADGGFPGLIPLVESYLDSMNVDVETRCDLAQYLDLIRKRADGRLWTAAKWIREFVRGHERYGFDSVVDEQVEYDLVKEVEGITRSEGRDGKGVKMLGKR</sequence>
<dbReference type="SUPFAM" id="SSF57716">
    <property type="entry name" value="Glucocorticoid receptor-like (DNA-binding domain)"/>
    <property type="match status" value="1"/>
</dbReference>
<keyword evidence="11" id="KW-0863">Zinc-finger</keyword>
<feature type="compositionally biased region" description="Basic and acidic residues" evidence="12">
    <location>
        <begin position="21"/>
        <end position="35"/>
    </location>
</feature>
<dbReference type="CDD" id="cd00202">
    <property type="entry name" value="ZnF_GATA"/>
    <property type="match status" value="1"/>
</dbReference>
<dbReference type="InterPro" id="IPR013088">
    <property type="entry name" value="Znf_NHR/GATA"/>
</dbReference>
<name>A0A6A6TII2_9PLEO</name>
<reference evidence="14" key="1">
    <citation type="journal article" date="2020" name="Stud. Mycol.">
        <title>101 Dothideomycetes genomes: a test case for predicting lifestyles and emergence of pathogens.</title>
        <authorList>
            <person name="Haridas S."/>
            <person name="Albert R."/>
            <person name="Binder M."/>
            <person name="Bloem J."/>
            <person name="Labutti K."/>
            <person name="Salamov A."/>
            <person name="Andreopoulos B."/>
            <person name="Baker S."/>
            <person name="Barry K."/>
            <person name="Bills G."/>
            <person name="Bluhm B."/>
            <person name="Cannon C."/>
            <person name="Castanera R."/>
            <person name="Culley D."/>
            <person name="Daum C."/>
            <person name="Ezra D."/>
            <person name="Gonzalez J."/>
            <person name="Henrissat B."/>
            <person name="Kuo A."/>
            <person name="Liang C."/>
            <person name="Lipzen A."/>
            <person name="Lutzoni F."/>
            <person name="Magnuson J."/>
            <person name="Mondo S."/>
            <person name="Nolan M."/>
            <person name="Ohm R."/>
            <person name="Pangilinan J."/>
            <person name="Park H.-J."/>
            <person name="Ramirez L."/>
            <person name="Alfaro M."/>
            <person name="Sun H."/>
            <person name="Tritt A."/>
            <person name="Yoshinaga Y."/>
            <person name="Zwiers L.-H."/>
            <person name="Turgeon B."/>
            <person name="Goodwin S."/>
            <person name="Spatafora J."/>
            <person name="Crous P."/>
            <person name="Grigoriev I."/>
        </authorList>
    </citation>
    <scope>NUCLEOTIDE SEQUENCE</scope>
    <source>
        <strain evidence="14">CBS 122681</strain>
    </source>
</reference>
<dbReference type="Proteomes" id="UP000799324">
    <property type="component" value="Unassembled WGS sequence"/>
</dbReference>
<evidence type="ECO:0000256" key="3">
    <source>
        <dbReference type="ARBA" id="ARBA00012220"/>
    </source>
</evidence>
<dbReference type="Gene3D" id="3.30.50.10">
    <property type="entry name" value="Erythroid Transcription Factor GATA-1, subunit A"/>
    <property type="match status" value="1"/>
</dbReference>
<feature type="compositionally biased region" description="Polar residues" evidence="12">
    <location>
        <begin position="142"/>
        <end position="153"/>
    </location>
</feature>
<dbReference type="SMART" id="SM00401">
    <property type="entry name" value="ZnF_GATA"/>
    <property type="match status" value="1"/>
</dbReference>
<proteinExistence type="inferred from homology"/>
<dbReference type="PANTHER" id="PTHR11164:SF0">
    <property type="entry name" value="GLUTAMATE--CYSTEINE LIGASE CATALYTIC SUBUNIT"/>
    <property type="match status" value="1"/>
</dbReference>
<evidence type="ECO:0000256" key="12">
    <source>
        <dbReference type="SAM" id="MobiDB-lite"/>
    </source>
</evidence>
<dbReference type="GO" id="GO:0005524">
    <property type="term" value="F:ATP binding"/>
    <property type="evidence" value="ECO:0007669"/>
    <property type="project" value="UniProtKB-KW"/>
</dbReference>
<gene>
    <name evidence="14" type="ORF">K491DRAFT_590373</name>
</gene>
<dbReference type="PROSITE" id="PS00344">
    <property type="entry name" value="GATA_ZN_FINGER_1"/>
    <property type="match status" value="1"/>
</dbReference>
<evidence type="ECO:0000256" key="7">
    <source>
        <dbReference type="ARBA" id="ARBA00022741"/>
    </source>
</evidence>
<protein>
    <recommendedName>
        <fullName evidence="4">Glutamate--cysteine ligase</fullName>
        <ecNumber evidence="3">6.3.2.2</ecNumber>
    </recommendedName>
    <alternativeName>
        <fullName evidence="10">Gamma-ECS</fullName>
    </alternativeName>
    <alternativeName>
        <fullName evidence="9">Gamma-glutamylcysteine synthetase</fullName>
    </alternativeName>
</protein>
<dbReference type="Pfam" id="PF03074">
    <property type="entry name" value="GCS"/>
    <property type="match status" value="1"/>
</dbReference>
<dbReference type="InterPro" id="IPR014746">
    <property type="entry name" value="Gln_synth/guanido_kin_cat_dom"/>
</dbReference>